<dbReference type="Gramene" id="OBART08G20580.1">
    <property type="protein sequence ID" value="OBART08G20580.1"/>
    <property type="gene ID" value="OBART08G20580"/>
</dbReference>
<dbReference type="PaxDb" id="65489-OBART08G20580.1"/>
<reference evidence="2" key="1">
    <citation type="journal article" date="2009" name="Rice">
        <title>De Novo Next Generation Sequencing of Plant Genomes.</title>
        <authorList>
            <person name="Rounsley S."/>
            <person name="Marri P.R."/>
            <person name="Yu Y."/>
            <person name="He R."/>
            <person name="Sisneros N."/>
            <person name="Goicoechea J.L."/>
            <person name="Lee S.J."/>
            <person name="Angelova A."/>
            <person name="Kudrna D."/>
            <person name="Luo M."/>
            <person name="Affourtit J."/>
            <person name="Desany B."/>
            <person name="Knight J."/>
            <person name="Niazi F."/>
            <person name="Egholm M."/>
            <person name="Wing R.A."/>
        </authorList>
    </citation>
    <scope>NUCLEOTIDE SEQUENCE [LARGE SCALE GENOMIC DNA]</scope>
    <source>
        <strain evidence="2">cv. IRGC 105608</strain>
    </source>
</reference>
<sequence>MSLRHGHSIKAVEATIEIKITEGSSDFGARFAARMGGIADEVVLIDSGDRPVPVDGDGVVQISRRVVVVDKDGVLKLNARAWRGNSDGVDVAGEDDAEFTAQSARTSGAILDVGFAKLSVTVFWSLIPFV</sequence>
<reference evidence="2" key="2">
    <citation type="submission" date="2015-03" db="UniProtKB">
        <authorList>
            <consortium name="EnsemblPlants"/>
        </authorList>
    </citation>
    <scope>IDENTIFICATION</scope>
</reference>
<dbReference type="eggNOG" id="ENOG502R59B">
    <property type="taxonomic scope" value="Eukaryota"/>
</dbReference>
<dbReference type="Pfam" id="PF20241">
    <property type="entry name" value="DUF6598"/>
    <property type="match status" value="1"/>
</dbReference>
<dbReference type="PANTHER" id="PTHR33065">
    <property type="entry name" value="OS07G0486400 PROTEIN"/>
    <property type="match status" value="1"/>
</dbReference>
<protein>
    <recommendedName>
        <fullName evidence="1">DUF6598 domain-containing protein</fullName>
    </recommendedName>
</protein>
<keyword evidence="3" id="KW-1185">Reference proteome</keyword>
<dbReference type="PANTHER" id="PTHR33065:SF88">
    <property type="entry name" value="OS11G0104220 PROTEIN"/>
    <property type="match status" value="1"/>
</dbReference>
<dbReference type="HOGENOM" id="CLU_2064727_0_0_1"/>
<dbReference type="Proteomes" id="UP000026960">
    <property type="component" value="Chromosome 8"/>
</dbReference>
<feature type="domain" description="DUF6598" evidence="1">
    <location>
        <begin position="3"/>
        <end position="122"/>
    </location>
</feature>
<evidence type="ECO:0000259" key="1">
    <source>
        <dbReference type="Pfam" id="PF20241"/>
    </source>
</evidence>
<dbReference type="EnsemblPlants" id="OBART08G20580.1">
    <property type="protein sequence ID" value="OBART08G20580.1"/>
    <property type="gene ID" value="OBART08G20580"/>
</dbReference>
<proteinExistence type="predicted"/>
<evidence type="ECO:0000313" key="2">
    <source>
        <dbReference type="EnsemblPlants" id="OBART08G20580.1"/>
    </source>
</evidence>
<accession>A0A0D3H266</accession>
<name>A0A0D3H266_9ORYZ</name>
<dbReference type="InterPro" id="IPR046533">
    <property type="entry name" value="DUF6598"/>
</dbReference>
<organism evidence="2">
    <name type="scientific">Oryza barthii</name>
    <dbReference type="NCBI Taxonomy" id="65489"/>
    <lineage>
        <taxon>Eukaryota</taxon>
        <taxon>Viridiplantae</taxon>
        <taxon>Streptophyta</taxon>
        <taxon>Embryophyta</taxon>
        <taxon>Tracheophyta</taxon>
        <taxon>Spermatophyta</taxon>
        <taxon>Magnoliopsida</taxon>
        <taxon>Liliopsida</taxon>
        <taxon>Poales</taxon>
        <taxon>Poaceae</taxon>
        <taxon>BOP clade</taxon>
        <taxon>Oryzoideae</taxon>
        <taxon>Oryzeae</taxon>
        <taxon>Oryzinae</taxon>
        <taxon>Oryza</taxon>
    </lineage>
</organism>
<dbReference type="AlphaFoldDB" id="A0A0D3H266"/>
<evidence type="ECO:0000313" key="3">
    <source>
        <dbReference type="Proteomes" id="UP000026960"/>
    </source>
</evidence>